<name>A0AAU8GM61_9CAUD</name>
<evidence type="ECO:0008006" key="3">
    <source>
        <dbReference type="Google" id="ProtNLM"/>
    </source>
</evidence>
<feature type="region of interest" description="Disordered" evidence="1">
    <location>
        <begin position="32"/>
        <end position="54"/>
    </location>
</feature>
<evidence type="ECO:0000313" key="2">
    <source>
        <dbReference type="EMBL" id="XCH43078.1"/>
    </source>
</evidence>
<protein>
    <recommendedName>
        <fullName evidence="3">Secreted protein</fullName>
    </recommendedName>
</protein>
<evidence type="ECO:0000256" key="1">
    <source>
        <dbReference type="SAM" id="MobiDB-lite"/>
    </source>
</evidence>
<dbReference type="EMBL" id="PP750961">
    <property type="protein sequence ID" value="XCH43078.1"/>
    <property type="molecule type" value="Genomic_DNA"/>
</dbReference>
<gene>
    <name evidence="2" type="primary">65</name>
    <name evidence="2" type="ORF">PBI_JUSTASIGH_65</name>
</gene>
<sequence>MRPQYLIRLSASCSLQLPIRAATNNEEIASRVVGESHSSSSAQRRGAMRPGVTRVSGQWEVRPWEVTASPAFSPRTTRHTTPVPCPSSDSRWW</sequence>
<feature type="region of interest" description="Disordered" evidence="1">
    <location>
        <begin position="70"/>
        <end position="93"/>
    </location>
</feature>
<accession>A0AAU8GM61</accession>
<organism evidence="2">
    <name type="scientific">Mycobacterium phage JustASigh</name>
    <dbReference type="NCBI Taxonomy" id="3158894"/>
    <lineage>
        <taxon>Viruses</taxon>
        <taxon>Duplodnaviria</taxon>
        <taxon>Heunggongvirae</taxon>
        <taxon>Uroviricota</taxon>
        <taxon>Caudoviricetes</taxon>
    </lineage>
</organism>
<proteinExistence type="predicted"/>
<reference evidence="2" key="1">
    <citation type="submission" date="2024-04" db="EMBL/GenBank/DDBJ databases">
        <authorList>
            <person name="Asai D.J."/>
            <person name="Lewis C.M."/>
            <person name="Viland M.D."/>
            <person name="Garlena R.A."/>
            <person name="Russell D.A."/>
            <person name="Jacobs-Sera D."/>
            <person name="Hatfull G.F."/>
        </authorList>
    </citation>
    <scope>NUCLEOTIDE SEQUENCE</scope>
</reference>